<reference evidence="1 2" key="1">
    <citation type="submission" date="2019-08" db="EMBL/GenBank/DDBJ databases">
        <title>Seonamhaeicola sediminis sp. nov., isolated from marine sediment.</title>
        <authorList>
            <person name="Cao W.R."/>
        </authorList>
    </citation>
    <scope>NUCLEOTIDE SEQUENCE [LARGE SCALE GENOMIC DNA]</scope>
    <source>
        <strain evidence="1 2">B011</strain>
    </source>
</reference>
<accession>A0A5D0I4B0</accession>
<dbReference type="EMBL" id="VSDQ01000577">
    <property type="protein sequence ID" value="TYA78494.1"/>
    <property type="molecule type" value="Genomic_DNA"/>
</dbReference>
<sequence length="137" mass="15950">MGANRNLSTHEQSIAIEIKGYLSNLEFDFVDNDLLEDIKEFFKDKYAKNATTNSDNVEEDTMEDEEDVSHEAQVSFLIDHGIKIKNNIKDLKSDYIAQNFYKVEFYGVQYYLRIKDYGTEQNVYNFLIDKHIVSVAA</sequence>
<dbReference type="Proteomes" id="UP000323930">
    <property type="component" value="Unassembled WGS sequence"/>
</dbReference>
<dbReference type="AlphaFoldDB" id="A0A5D0I4B0"/>
<gene>
    <name evidence="1" type="ORF">FUA24_09045</name>
</gene>
<dbReference type="RefSeq" id="WP_148541548.1">
    <property type="nucleotide sequence ID" value="NZ_VSDQ01000577.1"/>
</dbReference>
<evidence type="ECO:0000313" key="1">
    <source>
        <dbReference type="EMBL" id="TYA78494.1"/>
    </source>
</evidence>
<comment type="caution">
    <text evidence="1">The sequence shown here is derived from an EMBL/GenBank/DDBJ whole genome shotgun (WGS) entry which is preliminary data.</text>
</comment>
<name>A0A5D0I4B0_9FLAO</name>
<keyword evidence="2" id="KW-1185">Reference proteome</keyword>
<proteinExistence type="predicted"/>
<evidence type="ECO:0000313" key="2">
    <source>
        <dbReference type="Proteomes" id="UP000323930"/>
    </source>
</evidence>
<dbReference type="OrthoDB" id="9861792at2"/>
<organism evidence="1 2">
    <name type="scientific">Seonamhaeicola marinus</name>
    <dbReference type="NCBI Taxonomy" id="1912246"/>
    <lineage>
        <taxon>Bacteria</taxon>
        <taxon>Pseudomonadati</taxon>
        <taxon>Bacteroidota</taxon>
        <taxon>Flavobacteriia</taxon>
        <taxon>Flavobacteriales</taxon>
        <taxon>Flavobacteriaceae</taxon>
    </lineage>
</organism>
<protein>
    <submittedName>
        <fullName evidence="1">Uncharacterized protein</fullName>
    </submittedName>
</protein>